<protein>
    <recommendedName>
        <fullName evidence="4">IS5 family transposase</fullName>
    </recommendedName>
</protein>
<name>W1WFT5_9ZZZZ</name>
<evidence type="ECO:0000259" key="2">
    <source>
        <dbReference type="Pfam" id="PF13586"/>
    </source>
</evidence>
<dbReference type="EMBL" id="AZMM01018816">
    <property type="protein sequence ID" value="ETJ16751.1"/>
    <property type="molecule type" value="Genomic_DNA"/>
</dbReference>
<evidence type="ECO:0008006" key="4">
    <source>
        <dbReference type="Google" id="ProtNLM"/>
    </source>
</evidence>
<organism evidence="3">
    <name type="scientific">human gut metagenome</name>
    <dbReference type="NCBI Taxonomy" id="408170"/>
    <lineage>
        <taxon>unclassified sequences</taxon>
        <taxon>metagenomes</taxon>
        <taxon>organismal metagenomes</taxon>
    </lineage>
</organism>
<proteinExistence type="predicted"/>
<feature type="domain" description="Transposase DDE" evidence="2">
    <location>
        <begin position="350"/>
        <end position="438"/>
    </location>
</feature>
<comment type="caution">
    <text evidence="3">The sequence shown here is derived from an EMBL/GenBank/DDBJ whole genome shotgun (WGS) entry which is preliminary data.</text>
</comment>
<dbReference type="InterPro" id="IPR008490">
    <property type="entry name" value="Transposase_InsH_N"/>
</dbReference>
<dbReference type="PANTHER" id="PTHR33803:SF3">
    <property type="entry name" value="BLL1974 PROTEIN"/>
    <property type="match status" value="1"/>
</dbReference>
<gene>
    <name evidence="3" type="ORF">Q604_UNBc4C00035G0001</name>
</gene>
<evidence type="ECO:0000259" key="1">
    <source>
        <dbReference type="Pfam" id="PF05598"/>
    </source>
</evidence>
<dbReference type="PANTHER" id="PTHR33803">
    <property type="entry name" value="IS1478 TRANSPOSASE"/>
    <property type="match status" value="1"/>
</dbReference>
<feature type="domain" description="Transposase InsH N-terminal" evidence="1">
    <location>
        <begin position="20"/>
        <end position="112"/>
    </location>
</feature>
<dbReference type="Pfam" id="PF05598">
    <property type="entry name" value="DUF772"/>
    <property type="match status" value="1"/>
</dbReference>
<dbReference type="NCBIfam" id="NF033578">
    <property type="entry name" value="transpos_IS5_1"/>
    <property type="match status" value="1"/>
</dbReference>
<reference evidence="3" key="1">
    <citation type="submission" date="2013-12" db="EMBL/GenBank/DDBJ databases">
        <title>A Varibaculum cambriense genome reconstructed from a premature infant gut community with otherwise low bacterial novelty that shifts toward anaerobic metabolism during the third week of life.</title>
        <authorList>
            <person name="Brown C.T."/>
            <person name="Sharon I."/>
            <person name="Thomas B.C."/>
            <person name="Castelle C.J."/>
            <person name="Morowitz M.J."/>
            <person name="Banfield J.F."/>
        </authorList>
    </citation>
    <scope>NUCLEOTIDE SEQUENCE</scope>
</reference>
<accession>W1WFT5</accession>
<dbReference type="InterPro" id="IPR025668">
    <property type="entry name" value="Tnp_DDE_dom"/>
</dbReference>
<evidence type="ECO:0000313" key="3">
    <source>
        <dbReference type="EMBL" id="ETJ16751.1"/>
    </source>
</evidence>
<dbReference type="InterPro" id="IPR047710">
    <property type="entry name" value="Transpos_IS5-like"/>
</dbReference>
<dbReference type="Pfam" id="PF13586">
    <property type="entry name" value="DDE_Tnp_1_2"/>
    <property type="match status" value="1"/>
</dbReference>
<sequence length="461" mass="53944">MYSIDNQLKIEDFVFPFGELDKNNRWVKLADIIPWFEFEQIYSEKFINNGRPSKPFRIVLGSLIIKQKLNCSDRETVSAIAENPYLQYFIGLKEFQQSAPFGASSMVEFRKRISDEMIIEMNEIILESEASSEDIHDDDNNDNTPKNEGTILMDATCTPADITYPQDLNLLNSAREKLEGYIDCLHDSCNGKKPRTYRKTARKEFLNVSKCRKKSGKKLRKAIRKQLNYIIRDIRYIEEYLSHGKDLNQSQSKEYEVILQLYEQQRYMFDNRKHTVNDRIVSIAQPHVRPIVRGKTKSPTEFGAKVEISVVDGYVRMERLSWDAYNESESLIPIVENYKERNGVYPERILADKIYRNRNNLSYCKEHGISITGPALGRPKKNKDKFEKKQEYIDTCERNEVEGKFGTSKTKYGLNRIFAKLKETAQSVINMAFFVMNLDKKLRVILRQILSGIFWCKIIWM</sequence>
<dbReference type="AlphaFoldDB" id="W1WFT5"/>